<evidence type="ECO:0000313" key="4">
    <source>
        <dbReference type="EMBL" id="RUS74259.1"/>
    </source>
</evidence>
<reference evidence="4 5" key="1">
    <citation type="submission" date="2019-01" db="EMBL/GenBank/DDBJ databases">
        <title>A draft genome assembly of the solar-powered sea slug Elysia chlorotica.</title>
        <authorList>
            <person name="Cai H."/>
            <person name="Li Q."/>
            <person name="Fang X."/>
            <person name="Li J."/>
            <person name="Curtis N.E."/>
            <person name="Altenburger A."/>
            <person name="Shibata T."/>
            <person name="Feng M."/>
            <person name="Maeda T."/>
            <person name="Schwartz J.A."/>
            <person name="Shigenobu S."/>
            <person name="Lundholm N."/>
            <person name="Nishiyama T."/>
            <person name="Yang H."/>
            <person name="Hasebe M."/>
            <person name="Li S."/>
            <person name="Pierce S.K."/>
            <person name="Wang J."/>
        </authorList>
    </citation>
    <scope>NUCLEOTIDE SEQUENCE [LARGE SCALE GENOMIC DNA]</scope>
    <source>
        <strain evidence="4">EC2010</strain>
        <tissue evidence="4">Whole organism of an adult</tissue>
    </source>
</reference>
<dbReference type="GO" id="GO:0004867">
    <property type="term" value="F:serine-type endopeptidase inhibitor activity"/>
    <property type="evidence" value="ECO:0007669"/>
    <property type="project" value="UniProtKB-KW"/>
</dbReference>
<evidence type="ECO:0000259" key="3">
    <source>
        <dbReference type="PROSITE" id="PS51252"/>
    </source>
</evidence>
<feature type="non-terminal residue" evidence="4">
    <location>
        <position position="1"/>
    </location>
</feature>
<dbReference type="Gene3D" id="2.10.22.10">
    <property type="entry name" value="Antistasin, domain 1"/>
    <property type="match status" value="1"/>
</dbReference>
<dbReference type="InterPro" id="IPR004094">
    <property type="entry name" value="Antistasin-like"/>
</dbReference>
<organism evidence="4 5">
    <name type="scientific">Elysia chlorotica</name>
    <name type="common">Eastern emerald elysia</name>
    <name type="synonym">Sea slug</name>
    <dbReference type="NCBI Taxonomy" id="188477"/>
    <lineage>
        <taxon>Eukaryota</taxon>
        <taxon>Metazoa</taxon>
        <taxon>Spiralia</taxon>
        <taxon>Lophotrochozoa</taxon>
        <taxon>Mollusca</taxon>
        <taxon>Gastropoda</taxon>
        <taxon>Heterobranchia</taxon>
        <taxon>Euthyneura</taxon>
        <taxon>Panpulmonata</taxon>
        <taxon>Sacoglossa</taxon>
        <taxon>Placobranchoidea</taxon>
        <taxon>Plakobranchidae</taxon>
        <taxon>Elysia</taxon>
    </lineage>
</organism>
<gene>
    <name evidence="4" type="ORF">EGW08_017978</name>
</gene>
<keyword evidence="5" id="KW-1185">Reference proteome</keyword>
<name>A0A3S1H8G5_ELYCH</name>
<dbReference type="PROSITE" id="PS51252">
    <property type="entry name" value="ANTISTASIN"/>
    <property type="match status" value="1"/>
</dbReference>
<evidence type="ECO:0000256" key="2">
    <source>
        <dbReference type="ARBA" id="ARBA00022900"/>
    </source>
</evidence>
<dbReference type="EMBL" id="RQTK01000850">
    <property type="protein sequence ID" value="RUS74259.1"/>
    <property type="molecule type" value="Genomic_DNA"/>
</dbReference>
<dbReference type="OrthoDB" id="6065410at2759"/>
<dbReference type="InterPro" id="IPR011061">
    <property type="entry name" value="Hirudin/antistatin"/>
</dbReference>
<feature type="domain" description="Antistasin-like" evidence="3">
    <location>
        <begin position="79"/>
        <end position="104"/>
    </location>
</feature>
<dbReference type="SUPFAM" id="SSF57262">
    <property type="entry name" value="Leech antihemostatic proteins"/>
    <property type="match status" value="1"/>
</dbReference>
<dbReference type="Proteomes" id="UP000271974">
    <property type="component" value="Unassembled WGS sequence"/>
</dbReference>
<evidence type="ECO:0000256" key="1">
    <source>
        <dbReference type="ARBA" id="ARBA00022690"/>
    </source>
</evidence>
<sequence>PKNPQPQVLHLFTSAAAHQKRQLVGICVEECSLTLSDSTIMSALGIKQCPDGHVCKSNGCGHTCQLDTSVTTATAPTKCPLVLCEMFCLKGFLKGEDGCPVCKCA</sequence>
<dbReference type="AlphaFoldDB" id="A0A3S1H8G5"/>
<accession>A0A3S1H8G5</accession>
<keyword evidence="1" id="KW-0646">Protease inhibitor</keyword>
<keyword evidence="2" id="KW-0722">Serine protease inhibitor</keyword>
<dbReference type="Pfam" id="PF02822">
    <property type="entry name" value="Antistasin"/>
    <property type="match status" value="1"/>
</dbReference>
<evidence type="ECO:0000313" key="5">
    <source>
        <dbReference type="Proteomes" id="UP000271974"/>
    </source>
</evidence>
<proteinExistence type="predicted"/>
<protein>
    <recommendedName>
        <fullName evidence="3">Antistasin-like domain-containing protein</fullName>
    </recommendedName>
</protein>
<comment type="caution">
    <text evidence="4">The sequence shown here is derived from an EMBL/GenBank/DDBJ whole genome shotgun (WGS) entry which is preliminary data.</text>
</comment>